<dbReference type="SMART" id="SM00955">
    <property type="entry name" value="RNB"/>
    <property type="match status" value="1"/>
</dbReference>
<dbReference type="eggNOG" id="KOG2102">
    <property type="taxonomic scope" value="Eukaryota"/>
</dbReference>
<keyword evidence="11" id="KW-0694">RNA-binding</keyword>
<feature type="region of interest" description="Disordered" evidence="15">
    <location>
        <begin position="39"/>
        <end position="66"/>
    </location>
</feature>
<keyword evidence="5" id="KW-0698">rRNA processing</keyword>
<feature type="compositionally biased region" description="Polar residues" evidence="15">
    <location>
        <begin position="1254"/>
        <end position="1275"/>
    </location>
</feature>
<proteinExistence type="inferred from homology"/>
<dbReference type="GO" id="GO:0000177">
    <property type="term" value="C:cytoplasmic exosome (RNase complex)"/>
    <property type="evidence" value="ECO:0007669"/>
    <property type="project" value="TreeGrafter"/>
</dbReference>
<feature type="domain" description="RNB" evidence="16">
    <location>
        <begin position="639"/>
        <end position="1020"/>
    </location>
</feature>
<evidence type="ECO:0000256" key="13">
    <source>
        <dbReference type="ARBA" id="ARBA00077930"/>
    </source>
</evidence>
<evidence type="ECO:0000256" key="12">
    <source>
        <dbReference type="ARBA" id="ARBA00023242"/>
    </source>
</evidence>
<evidence type="ECO:0000313" key="17">
    <source>
        <dbReference type="EMBL" id="KJE93202.1"/>
    </source>
</evidence>
<dbReference type="GO" id="GO:0000176">
    <property type="term" value="C:nuclear exosome (RNase complex)"/>
    <property type="evidence" value="ECO:0007669"/>
    <property type="project" value="UniProtKB-ARBA"/>
</dbReference>
<feature type="compositionally biased region" description="Polar residues" evidence="15">
    <location>
        <begin position="1222"/>
        <end position="1238"/>
    </location>
</feature>
<dbReference type="Gene3D" id="2.40.50.690">
    <property type="match status" value="1"/>
</dbReference>
<dbReference type="Gene3D" id="3.40.50.1010">
    <property type="entry name" value="5'-nuclease"/>
    <property type="match status" value="1"/>
</dbReference>
<evidence type="ECO:0000256" key="1">
    <source>
        <dbReference type="ARBA" id="ARBA00001946"/>
    </source>
</evidence>
<dbReference type="InterPro" id="IPR041505">
    <property type="entry name" value="Dis3_CSD2"/>
</dbReference>
<evidence type="ECO:0000259" key="16">
    <source>
        <dbReference type="SMART" id="SM00955"/>
    </source>
</evidence>
<dbReference type="InParanoid" id="A0A0D2VQY1"/>
<dbReference type="InterPro" id="IPR012340">
    <property type="entry name" value="NA-bd_OB-fold"/>
</dbReference>
<keyword evidence="6" id="KW-0540">Nuclease</keyword>
<evidence type="ECO:0000256" key="14">
    <source>
        <dbReference type="RuleBase" id="RU003901"/>
    </source>
</evidence>
<protein>
    <recommendedName>
        <fullName evidence="4">DIS3-like exonuclease 1</fullName>
    </recommendedName>
    <alternativeName>
        <fullName evidence="13">Ribosomal RNA-processing protein 44</fullName>
    </alternativeName>
</protein>
<dbReference type="SUPFAM" id="SSF50249">
    <property type="entry name" value="Nucleic acid-binding proteins"/>
    <property type="match status" value="2"/>
</dbReference>
<keyword evidence="18" id="KW-1185">Reference proteome</keyword>
<keyword evidence="12" id="KW-0539">Nucleus</keyword>
<evidence type="ECO:0000256" key="3">
    <source>
        <dbReference type="ARBA" id="ARBA00005785"/>
    </source>
</evidence>
<dbReference type="InterPro" id="IPR050180">
    <property type="entry name" value="RNR_Ribonuclease"/>
</dbReference>
<dbReference type="STRING" id="595528.A0A0D2VQY1"/>
<keyword evidence="9 17" id="KW-0269">Exonuclease</keyword>
<evidence type="ECO:0000256" key="9">
    <source>
        <dbReference type="ARBA" id="ARBA00022839"/>
    </source>
</evidence>
<dbReference type="InterPro" id="IPR001900">
    <property type="entry name" value="RNase_II/R"/>
</dbReference>
<dbReference type="EMBL" id="KE346365">
    <property type="protein sequence ID" value="KJE93202.1"/>
    <property type="molecule type" value="Genomic_DNA"/>
</dbReference>
<dbReference type="Pfam" id="PF00773">
    <property type="entry name" value="RNB"/>
    <property type="match status" value="1"/>
</dbReference>
<evidence type="ECO:0000256" key="10">
    <source>
        <dbReference type="ARBA" id="ARBA00022842"/>
    </source>
</evidence>
<keyword evidence="8" id="KW-0271">Exosome</keyword>
<evidence type="ECO:0000256" key="8">
    <source>
        <dbReference type="ARBA" id="ARBA00022835"/>
    </source>
</evidence>
<feature type="compositionally biased region" description="Low complexity" evidence="15">
    <location>
        <begin position="1205"/>
        <end position="1218"/>
    </location>
</feature>
<evidence type="ECO:0000313" key="18">
    <source>
        <dbReference type="Proteomes" id="UP000008743"/>
    </source>
</evidence>
<dbReference type="Gene3D" id="2.40.50.140">
    <property type="entry name" value="Nucleic acid-binding proteins"/>
    <property type="match status" value="1"/>
</dbReference>
<dbReference type="GO" id="GO:0006364">
    <property type="term" value="P:rRNA processing"/>
    <property type="evidence" value="ECO:0007669"/>
    <property type="project" value="UniProtKB-KW"/>
</dbReference>
<dbReference type="Proteomes" id="UP000008743">
    <property type="component" value="Unassembled WGS sequence"/>
</dbReference>
<dbReference type="OrthoDB" id="372421at2759"/>
<dbReference type="PANTHER" id="PTHR23355:SF30">
    <property type="entry name" value="DIS3-LIKE EXONUCLEASE 1"/>
    <property type="match status" value="1"/>
</dbReference>
<dbReference type="CDD" id="cd09862">
    <property type="entry name" value="PIN_Rrp44-like"/>
    <property type="match status" value="1"/>
</dbReference>
<sequence>MASSGPQPAGSWSGLFKSTASQQADAGVAQLANAVAARLSLKETEPTRNPTADSDSDSDADAAPSPVALLPMTLPVTSRVLVRKNRRGNVVRLVREHYLRKDIPCQSPSCAACARVMAATRQAATDGTTTTTTLRQSRETDGVAQSLLPMLPPKPSHLLIPDVQEPDMTGIVFAQTCAFHIMNHGTGREYNKLRGIVSDPRHASIVFSNENSVDTFSPRRPEGESLEQHGSRLVLQMALYYLRHLPGEFPIVVVNDSINDATQIFGALASGLSARDAARIRVQTMADYLGEFHAANSVLRETQHSIRLALDEVAALHTADAVVDPESMDTAPTLASSAGPATLASLQAAVQSYPQYLSAEEADEEVRAGRLVRGTLQVSRGNAQIEAFVKRSRASWTARSTATGLNEAPQPETADGQNSSAKTIFAAIDEGKGMSPDDILVLGMRDRNRACHGDVVAVALLPKAQWQSQASLARLGKQKGSVPPSDNNALSQQLIPTGRVVAIVQRQWRDYVCTIVRDSAAAQSTSTSLASTGANVSRVLCVPMDSRIPKIRIATRQAVQLEGQRLVVRIDRWEYNSQYPTGHLVNSLGPIENLDTETAAILVEHDIVLNPPSERQLQELPVHTPESPWQLPPDQAARRRDIRDSLVMSIDPLGSKDVDDALSVRRLTPAEQQYQTRHLAKKRQAAKEAPLSTAPTYELGVHIADVSYFVKENSLTDVEARARSTTIYLADRRFDMLPAVLSEQLCSLLSCEDRCAMSVIWILDENYDMLDVWYGRTLLRSSFQLYYELAQDIATHAKPDPELAELVRELRTDKSLTAAAKLAKIALMREAIQLLMQVARKFRADRIANGALELEGTEIRFKFDENHTITDVVPKRELEIHKTVAEAMILANHYVARQIATVFPTHALLRHHTLPSKSNLDRLVAVATACGFSMDVTSNKTIADSLDACVVPGDPSVNKMIRTLATQAMSEAAYVSTGMVQPSELYHYGLALDYYTHFTSPIRRYADVYVHRQLMASLAADNPQREEYQMLSNPNLSALADHINVKHRMSKVAQEASTEMFQALYFKARLEDDDARRLAQSGAAVPEKEDEARSKVVADGIVCALRSDSATVFVPDYGVKGNVHFVDAAGHVQLPATFASAAALPDASSLVGGTIERRPESLVVTSPHLDKPLTVKLFDHLTVRVMLHRSQIHRDTLRLQLFGPAAPQQAQQQQKPQAGFGSKSSAQAHGSKQSSLTSVPKAADAEAATDLPASGTSDRAPSLPTLASSGTSYRQIPSKDSFYQFMLDLRQTSVLAES</sequence>
<dbReference type="Pfam" id="PF17849">
    <property type="entry name" value="OB_Dis3"/>
    <property type="match status" value="1"/>
</dbReference>
<evidence type="ECO:0000256" key="5">
    <source>
        <dbReference type="ARBA" id="ARBA00022552"/>
    </source>
</evidence>
<reference evidence="18" key="1">
    <citation type="submission" date="2011-02" db="EMBL/GenBank/DDBJ databases">
        <title>The Genome Sequence of Capsaspora owczarzaki ATCC 30864.</title>
        <authorList>
            <person name="Russ C."/>
            <person name="Cuomo C."/>
            <person name="Burger G."/>
            <person name="Gray M.W."/>
            <person name="Holland P.W.H."/>
            <person name="King N."/>
            <person name="Lang F.B.F."/>
            <person name="Roger A.J."/>
            <person name="Ruiz-Trillo I."/>
            <person name="Young S.K."/>
            <person name="Zeng Q."/>
            <person name="Gargeya S."/>
            <person name="Alvarado L."/>
            <person name="Berlin A."/>
            <person name="Chapman S.B."/>
            <person name="Chen Z."/>
            <person name="Freedman E."/>
            <person name="Gellesch M."/>
            <person name="Goldberg J."/>
            <person name="Griggs A."/>
            <person name="Gujja S."/>
            <person name="Heilman E."/>
            <person name="Heiman D."/>
            <person name="Howarth C."/>
            <person name="Mehta T."/>
            <person name="Neiman D."/>
            <person name="Pearson M."/>
            <person name="Roberts A."/>
            <person name="Saif S."/>
            <person name="Shea T."/>
            <person name="Shenoy N."/>
            <person name="Sisk P."/>
            <person name="Stolte C."/>
            <person name="Sykes S."/>
            <person name="White J."/>
            <person name="Yandava C."/>
            <person name="Haas B."/>
            <person name="Nusbaum C."/>
            <person name="Birren B."/>
        </authorList>
    </citation>
    <scope>NUCLEOTIDE SEQUENCE</scope>
    <source>
        <strain evidence="18">ATCC 30864</strain>
    </source>
</reference>
<evidence type="ECO:0000256" key="4">
    <source>
        <dbReference type="ARBA" id="ARBA00016366"/>
    </source>
</evidence>
<dbReference type="PhylomeDB" id="A0A0D2VQY1"/>
<keyword evidence="10" id="KW-0460">Magnesium</keyword>
<comment type="cofactor">
    <cofactor evidence="1">
        <name>Mg(2+)</name>
        <dbReference type="ChEBI" id="CHEBI:18420"/>
    </cofactor>
</comment>
<feature type="region of interest" description="Disordered" evidence="15">
    <location>
        <begin position="1205"/>
        <end position="1275"/>
    </location>
</feature>
<dbReference type="InterPro" id="IPR022966">
    <property type="entry name" value="RNase_II/R_CS"/>
</dbReference>
<dbReference type="PANTHER" id="PTHR23355">
    <property type="entry name" value="RIBONUCLEASE"/>
    <property type="match status" value="1"/>
</dbReference>
<evidence type="ECO:0000256" key="2">
    <source>
        <dbReference type="ARBA" id="ARBA00004123"/>
    </source>
</evidence>
<name>A0A0D2VQY1_CAPO3</name>
<evidence type="ECO:0000256" key="11">
    <source>
        <dbReference type="ARBA" id="ARBA00022884"/>
    </source>
</evidence>
<gene>
    <name evidence="17" type="ORF">CAOG_004024</name>
</gene>
<evidence type="ECO:0000256" key="7">
    <source>
        <dbReference type="ARBA" id="ARBA00022801"/>
    </source>
</evidence>
<dbReference type="GO" id="GO:0016075">
    <property type="term" value="P:rRNA catabolic process"/>
    <property type="evidence" value="ECO:0007669"/>
    <property type="project" value="TreeGrafter"/>
</dbReference>
<evidence type="ECO:0000256" key="15">
    <source>
        <dbReference type="SAM" id="MobiDB-lite"/>
    </source>
</evidence>
<comment type="similarity">
    <text evidence="3 14">Belongs to the RNR ribonuclease family.</text>
</comment>
<accession>A0A0D2VQY1</accession>
<dbReference type="Gene3D" id="2.40.50.700">
    <property type="match status" value="1"/>
</dbReference>
<dbReference type="GO" id="GO:0000956">
    <property type="term" value="P:nuclear-transcribed mRNA catabolic process"/>
    <property type="evidence" value="ECO:0007669"/>
    <property type="project" value="UniProtKB-ARBA"/>
</dbReference>
<organism evidence="17 18">
    <name type="scientific">Capsaspora owczarzaki (strain ATCC 30864)</name>
    <dbReference type="NCBI Taxonomy" id="595528"/>
    <lineage>
        <taxon>Eukaryota</taxon>
        <taxon>Filasterea</taxon>
        <taxon>Capsaspora</taxon>
    </lineage>
</organism>
<dbReference type="FunFam" id="2.40.50.700:FF:000001">
    <property type="entry name" value="Exosome complex exonuclease exoribonuclease (Rrp44)"/>
    <property type="match status" value="1"/>
</dbReference>
<feature type="region of interest" description="Disordered" evidence="15">
    <location>
        <begin position="400"/>
        <end position="420"/>
    </location>
</feature>
<dbReference type="PROSITE" id="PS01175">
    <property type="entry name" value="RIBONUCLEASE_II"/>
    <property type="match status" value="1"/>
</dbReference>
<keyword evidence="7" id="KW-0378">Hydrolase</keyword>
<comment type="subcellular location">
    <subcellularLocation>
        <location evidence="2">Nucleus</location>
    </subcellularLocation>
</comment>
<dbReference type="GO" id="GO:0000175">
    <property type="term" value="F:3'-5'-RNA exonuclease activity"/>
    <property type="evidence" value="ECO:0007669"/>
    <property type="project" value="UniProtKB-ARBA"/>
</dbReference>
<evidence type="ECO:0000256" key="6">
    <source>
        <dbReference type="ARBA" id="ARBA00022722"/>
    </source>
</evidence>
<dbReference type="GO" id="GO:0003723">
    <property type="term" value="F:RNA binding"/>
    <property type="evidence" value="ECO:0007669"/>
    <property type="project" value="UniProtKB-KW"/>
</dbReference>